<proteinExistence type="predicted"/>
<protein>
    <submittedName>
        <fullName evidence="5">Copper binding protein, plastocyanin/azurin family</fullName>
    </submittedName>
</protein>
<keyword evidence="1" id="KW-0479">Metal-binding</keyword>
<dbReference type="EMBL" id="FNHL01000004">
    <property type="protein sequence ID" value="SDM91632.1"/>
    <property type="molecule type" value="Genomic_DNA"/>
</dbReference>
<dbReference type="STRING" id="660521.SAMN04487949_2836"/>
<accession>A0A1G9X4K2</accession>
<evidence type="ECO:0000256" key="3">
    <source>
        <dbReference type="SAM" id="MobiDB-lite"/>
    </source>
</evidence>
<sequence length="204" mass="21981">MQQNTTSQTDGDAIDPRFGYVGTRDQEPPVEPDHTIDLQIRPREDVPLPEFYFEPTGLAIDVGDTVRFNLASPHHNVNAHHPAFGYTQRVPDGVPPFSSPILSAGEYWLYTFETEGVHNIMCAPHELFGMVGTIVVGSATGPGANPVGGAPAPSEQSRPPEFTAGLVLSDPAMDPENIVAEESVSWSDLAPESKRPLLAPIGEE</sequence>
<feature type="region of interest" description="Disordered" evidence="3">
    <location>
        <begin position="1"/>
        <end position="33"/>
    </location>
</feature>
<evidence type="ECO:0000259" key="4">
    <source>
        <dbReference type="Pfam" id="PF00127"/>
    </source>
</evidence>
<name>A0A1G9X4K2_9EURY</name>
<feature type="domain" description="Blue (type 1) copper" evidence="4">
    <location>
        <begin position="51"/>
        <end position="136"/>
    </location>
</feature>
<dbReference type="Proteomes" id="UP000199451">
    <property type="component" value="Unassembled WGS sequence"/>
</dbReference>
<feature type="compositionally biased region" description="Polar residues" evidence="3">
    <location>
        <begin position="1"/>
        <end position="10"/>
    </location>
</feature>
<dbReference type="OrthoDB" id="186995at2157"/>
<dbReference type="Gene3D" id="2.60.40.420">
    <property type="entry name" value="Cupredoxins - blue copper proteins"/>
    <property type="match status" value="1"/>
</dbReference>
<evidence type="ECO:0000256" key="1">
    <source>
        <dbReference type="ARBA" id="ARBA00022723"/>
    </source>
</evidence>
<reference evidence="6" key="1">
    <citation type="submission" date="2016-10" db="EMBL/GenBank/DDBJ databases">
        <authorList>
            <person name="Varghese N."/>
            <person name="Submissions S."/>
        </authorList>
    </citation>
    <scope>NUCLEOTIDE SEQUENCE [LARGE SCALE GENOMIC DNA]</scope>
    <source>
        <strain evidence="6">CGMCC 1.10119</strain>
    </source>
</reference>
<dbReference type="GO" id="GO:0005507">
    <property type="term" value="F:copper ion binding"/>
    <property type="evidence" value="ECO:0007669"/>
    <property type="project" value="InterPro"/>
</dbReference>
<dbReference type="InterPro" id="IPR000923">
    <property type="entry name" value="BlueCu_1"/>
</dbReference>
<evidence type="ECO:0000313" key="6">
    <source>
        <dbReference type="Proteomes" id="UP000199451"/>
    </source>
</evidence>
<keyword evidence="6" id="KW-1185">Reference proteome</keyword>
<dbReference type="RefSeq" id="WP_170830647.1">
    <property type="nucleotide sequence ID" value="NZ_FNHL01000004.1"/>
</dbReference>
<dbReference type="AlphaFoldDB" id="A0A1G9X4K2"/>
<dbReference type="GO" id="GO:0009055">
    <property type="term" value="F:electron transfer activity"/>
    <property type="evidence" value="ECO:0007669"/>
    <property type="project" value="InterPro"/>
</dbReference>
<evidence type="ECO:0000256" key="2">
    <source>
        <dbReference type="ARBA" id="ARBA00023008"/>
    </source>
</evidence>
<feature type="compositionally biased region" description="Basic and acidic residues" evidence="3">
    <location>
        <begin position="24"/>
        <end position="33"/>
    </location>
</feature>
<keyword evidence="2" id="KW-0186">Copper</keyword>
<gene>
    <name evidence="5" type="ORF">SAMN04487949_2836</name>
</gene>
<dbReference type="Pfam" id="PF00127">
    <property type="entry name" value="Copper-bind"/>
    <property type="match status" value="1"/>
</dbReference>
<organism evidence="5 6">
    <name type="scientific">Halogranum gelatinilyticum</name>
    <dbReference type="NCBI Taxonomy" id="660521"/>
    <lineage>
        <taxon>Archaea</taxon>
        <taxon>Methanobacteriati</taxon>
        <taxon>Methanobacteriota</taxon>
        <taxon>Stenosarchaea group</taxon>
        <taxon>Halobacteria</taxon>
        <taxon>Halobacteriales</taxon>
        <taxon>Haloferacaceae</taxon>
    </lineage>
</organism>
<feature type="region of interest" description="Disordered" evidence="3">
    <location>
        <begin position="145"/>
        <end position="204"/>
    </location>
</feature>
<dbReference type="InterPro" id="IPR008972">
    <property type="entry name" value="Cupredoxin"/>
</dbReference>
<dbReference type="SUPFAM" id="SSF49503">
    <property type="entry name" value="Cupredoxins"/>
    <property type="match status" value="1"/>
</dbReference>
<evidence type="ECO:0000313" key="5">
    <source>
        <dbReference type="EMBL" id="SDM91632.1"/>
    </source>
</evidence>